<organism evidence="2">
    <name type="scientific">Amblyomma triste</name>
    <name type="common">Neotropical tick</name>
    <dbReference type="NCBI Taxonomy" id="251400"/>
    <lineage>
        <taxon>Eukaryota</taxon>
        <taxon>Metazoa</taxon>
        <taxon>Ecdysozoa</taxon>
        <taxon>Arthropoda</taxon>
        <taxon>Chelicerata</taxon>
        <taxon>Arachnida</taxon>
        <taxon>Acari</taxon>
        <taxon>Parasitiformes</taxon>
        <taxon>Ixodida</taxon>
        <taxon>Ixodoidea</taxon>
        <taxon>Ixodidae</taxon>
        <taxon>Amblyomminae</taxon>
        <taxon>Amblyomma</taxon>
    </lineage>
</organism>
<feature type="signal peptide" evidence="1">
    <location>
        <begin position="1"/>
        <end position="20"/>
    </location>
</feature>
<dbReference type="AlphaFoldDB" id="A0A023G3W7"/>
<keyword evidence="1" id="KW-0732">Signal</keyword>
<proteinExistence type="evidence at transcript level"/>
<sequence length="95" mass="10595">MKHAGFLAIILLLSVSSVNAGRSWFQTRRPTTGSCGQWCDPRSSEPTCPPLCGCYQDVNSKYYGRCFEALGPYPKRLQPKYFGPATSGLRFGQRQ</sequence>
<dbReference type="EMBL" id="GBBM01007863">
    <property type="protein sequence ID" value="JAC27555.1"/>
    <property type="molecule type" value="mRNA"/>
</dbReference>
<feature type="chain" id="PRO_5001521634" evidence="1">
    <location>
        <begin position="21"/>
        <end position="95"/>
    </location>
</feature>
<evidence type="ECO:0000313" key="2">
    <source>
        <dbReference type="EMBL" id="JAC27555.1"/>
    </source>
</evidence>
<accession>A0A023G3W7</accession>
<protein>
    <submittedName>
        <fullName evidence="2">Putative secreted protein</fullName>
    </submittedName>
</protein>
<reference evidence="2" key="1">
    <citation type="submission" date="2014-03" db="EMBL/GenBank/DDBJ databases">
        <title>The sialotranscriptome of Amblyomma triste, Amblyomma parvum and Amblyomma cajennense ticks, uncovered by 454-based RNA-seq.</title>
        <authorList>
            <person name="Garcia G.R."/>
            <person name="Gardinassi L.G."/>
            <person name="Ribeiro J.M."/>
            <person name="Anatriello E."/>
            <person name="Ferreira B.R."/>
            <person name="Moreira H.N."/>
            <person name="Mafra C."/>
            <person name="Olegario M.M."/>
            <person name="Szabo P.J."/>
            <person name="Miranda-Santos I.K."/>
            <person name="Maruyama S.R."/>
        </authorList>
    </citation>
    <scope>NUCLEOTIDE SEQUENCE</scope>
    <source>
        <strain evidence="2">Mato Grasso do Sul</strain>
        <tissue evidence="2">Salivary glands</tissue>
    </source>
</reference>
<name>A0A023G3W7_AMBTT</name>
<evidence type="ECO:0000256" key="1">
    <source>
        <dbReference type="SAM" id="SignalP"/>
    </source>
</evidence>